<reference evidence="2 3" key="1">
    <citation type="journal article" date="2023" name="Mol. Biol. Evol.">
        <title>Genomics of Secondarily Temperate Adaptation in the Only Non-Antarctic Icefish.</title>
        <authorList>
            <person name="Rivera-Colon A.G."/>
            <person name="Rayamajhi N."/>
            <person name="Minhas B.F."/>
            <person name="Madrigal G."/>
            <person name="Bilyk K.T."/>
            <person name="Yoon V."/>
            <person name="Hune M."/>
            <person name="Gregory S."/>
            <person name="Cheng C.H.C."/>
            <person name="Catchen J.M."/>
        </authorList>
    </citation>
    <scope>NUCLEOTIDE SEQUENCE [LARGE SCALE GENOMIC DNA]</scope>
    <source>
        <tissue evidence="2">White muscle</tissue>
    </source>
</reference>
<evidence type="ECO:0000313" key="2">
    <source>
        <dbReference type="EMBL" id="KAK5897659.1"/>
    </source>
</evidence>
<evidence type="ECO:0000256" key="1">
    <source>
        <dbReference type="SAM" id="MobiDB-lite"/>
    </source>
</evidence>
<gene>
    <name evidence="2" type="ORF">CgunFtcFv8_015145</name>
</gene>
<proteinExistence type="predicted"/>
<feature type="compositionally biased region" description="Basic and acidic residues" evidence="1">
    <location>
        <begin position="44"/>
        <end position="61"/>
    </location>
</feature>
<protein>
    <submittedName>
        <fullName evidence="2">Uncharacterized protein</fullName>
    </submittedName>
</protein>
<feature type="compositionally biased region" description="Polar residues" evidence="1">
    <location>
        <begin position="64"/>
        <end position="76"/>
    </location>
</feature>
<feature type="compositionally biased region" description="Low complexity" evidence="1">
    <location>
        <begin position="25"/>
        <end position="37"/>
    </location>
</feature>
<accession>A0AAN8C5V3</accession>
<evidence type="ECO:0000313" key="3">
    <source>
        <dbReference type="Proteomes" id="UP001331515"/>
    </source>
</evidence>
<name>A0AAN8C5V3_CHAGU</name>
<dbReference type="EMBL" id="JAURVH010001533">
    <property type="protein sequence ID" value="KAK5897659.1"/>
    <property type="molecule type" value="Genomic_DNA"/>
</dbReference>
<feature type="region of interest" description="Disordered" evidence="1">
    <location>
        <begin position="25"/>
        <end position="83"/>
    </location>
</feature>
<comment type="caution">
    <text evidence="2">The sequence shown here is derived from an EMBL/GenBank/DDBJ whole genome shotgun (WGS) entry which is preliminary data.</text>
</comment>
<dbReference type="AlphaFoldDB" id="A0AAN8C5V3"/>
<keyword evidence="3" id="KW-1185">Reference proteome</keyword>
<dbReference type="Proteomes" id="UP001331515">
    <property type="component" value="Unassembled WGS sequence"/>
</dbReference>
<sequence>MAALGYWPREGLFFSTQPQEGAAMASVYSSSPSPAAADGQGGGVHEELQEDKADKEDERGNIDGFNQTETVNGTTSRPPPRLSGGFPAQVNKVFFFDNVILQLLLVVVVVLQWYL</sequence>
<organism evidence="2 3">
    <name type="scientific">Champsocephalus gunnari</name>
    <name type="common">Mackerel icefish</name>
    <dbReference type="NCBI Taxonomy" id="52237"/>
    <lineage>
        <taxon>Eukaryota</taxon>
        <taxon>Metazoa</taxon>
        <taxon>Chordata</taxon>
        <taxon>Craniata</taxon>
        <taxon>Vertebrata</taxon>
        <taxon>Euteleostomi</taxon>
        <taxon>Actinopterygii</taxon>
        <taxon>Neopterygii</taxon>
        <taxon>Teleostei</taxon>
        <taxon>Neoteleostei</taxon>
        <taxon>Acanthomorphata</taxon>
        <taxon>Eupercaria</taxon>
        <taxon>Perciformes</taxon>
        <taxon>Notothenioidei</taxon>
        <taxon>Channichthyidae</taxon>
        <taxon>Champsocephalus</taxon>
    </lineage>
</organism>